<comment type="subunit">
    <text evidence="4">Oligomer of 24 subunits. There are two types of subunits: L (light) chain and H (heavy) chain. The major chain can be light or heavy, depending on the species and tissue type. The functional molecule forms a roughly spherical shell with a diameter of 12 nm and contains a central cavity into which the insoluble mineral iron core is deposited. Interacts with NCOA4.</text>
</comment>
<feature type="region of interest" description="Disordered" evidence="5">
    <location>
        <begin position="370"/>
        <end position="400"/>
    </location>
</feature>
<dbReference type="GO" id="GO:0008198">
    <property type="term" value="F:ferrous iron binding"/>
    <property type="evidence" value="ECO:0007669"/>
    <property type="project" value="TreeGrafter"/>
</dbReference>
<evidence type="ECO:0000256" key="5">
    <source>
        <dbReference type="SAM" id="MobiDB-lite"/>
    </source>
</evidence>
<reference evidence="7" key="1">
    <citation type="journal article" date="2019" name="IScience">
        <title>Narwhal Genome Reveals Long-Term Low Genetic Diversity despite Current Large Abundance Size.</title>
        <authorList>
            <person name="Westbury M.V."/>
            <person name="Petersen B."/>
            <person name="Garde E."/>
            <person name="Heide-Jorgensen M.P."/>
            <person name="Lorenzen E.D."/>
        </authorList>
    </citation>
    <scope>NUCLEOTIDE SEQUENCE [LARGE SCALE GENOMIC DNA]</scope>
</reference>
<comment type="subcellular location">
    <subcellularLocation>
        <location evidence="2">Autolysosome</location>
    </subcellularLocation>
</comment>
<evidence type="ECO:0000256" key="4">
    <source>
        <dbReference type="ARBA" id="ARBA00047045"/>
    </source>
</evidence>
<dbReference type="Proteomes" id="UP000308365">
    <property type="component" value="Unassembled WGS sequence"/>
</dbReference>
<sequence length="499" mass="56452">MDLSCFNSVWTEQTQGHPFLQPPTTLKPFFQSQPSESATQLSSVTWTSQHHFLSLTPYYQSTISSQIRQNYSTKVESADSLLVNVHLWASYTYLSLGFCFNLNIVALEGVGHFFRELAKERYEGTEHLLKMQNQRSSHALFQDVQKPPQDDGEVKLIKKMGDQLTHFCRLAGPRAGLGEYLFERLTIKHDCICFYTNLLKYSLIMFSDIKLKEEEMLERLDMKQKHAYGEENQEELLAAAIHIHRIPIFCLILEDLKIQDAKKLVVLVQPLLHQRPLEDALDNALQLEHGARFLGVHEDGGLVAPDQSQQIQRLEEKNKRTHGKSPLLDPLKNFSKLVNLIVKYSIHLKKQFWGRRARAGTWPWARLPGAKRRRARSRRHADLPLSPATALSPGNKRRLTPRGAEAAAMWPAGAGTKLPCPRDSALRRAAFSGNLTALPSHLMPAGRSVRVFISANPEGRGEMFVMIMDGGALLKPQCTAGVNTVDYWNVESLAEDNQL</sequence>
<evidence type="ECO:0000256" key="2">
    <source>
        <dbReference type="ARBA" id="ARBA00044942"/>
    </source>
</evidence>
<dbReference type="Gene3D" id="1.20.1260.10">
    <property type="match status" value="1"/>
</dbReference>
<dbReference type="GO" id="GO:0044754">
    <property type="term" value="C:autolysosome"/>
    <property type="evidence" value="ECO:0007669"/>
    <property type="project" value="UniProtKB-SubCell"/>
</dbReference>
<evidence type="ECO:0000256" key="1">
    <source>
        <dbReference type="ARBA" id="ARBA00040044"/>
    </source>
</evidence>
<comment type="function">
    <text evidence="3">Stores iron in a soluble, non-toxic, readily available form. Important for iron homeostasis. Iron is taken up in the ferrous form and deposited as ferric hydroxides after oxidation. Also plays a role in delivery of iron to cells. Mediates iron uptake in capsule cells of the developing kidney. Delivery to lysosomes by the cargo receptor NCOA4 for autophagic degradation and release or iron.</text>
</comment>
<comment type="caution">
    <text evidence="6">The sequence shown here is derived from an EMBL/GenBank/DDBJ whole genome shotgun (WGS) entry which is preliminary data.</text>
</comment>
<feature type="non-terminal residue" evidence="6">
    <location>
        <position position="499"/>
    </location>
</feature>
<accession>A0A4U1EGW5</accession>
<dbReference type="InterPro" id="IPR001519">
    <property type="entry name" value="Ferritin"/>
</dbReference>
<evidence type="ECO:0000256" key="3">
    <source>
        <dbReference type="ARBA" id="ARBA00045578"/>
    </source>
</evidence>
<evidence type="ECO:0000313" key="7">
    <source>
        <dbReference type="Proteomes" id="UP000308365"/>
    </source>
</evidence>
<feature type="compositionally biased region" description="Basic residues" evidence="5">
    <location>
        <begin position="370"/>
        <end position="379"/>
    </location>
</feature>
<gene>
    <name evidence="6" type="ORF">EI555_005291</name>
</gene>
<dbReference type="InterPro" id="IPR012347">
    <property type="entry name" value="Ferritin-like"/>
</dbReference>
<proteinExistence type="predicted"/>
<dbReference type="GO" id="GO:0008199">
    <property type="term" value="F:ferric iron binding"/>
    <property type="evidence" value="ECO:0007669"/>
    <property type="project" value="InterPro"/>
</dbReference>
<dbReference type="PANTHER" id="PTHR11431:SF47">
    <property type="entry name" value="FERRITIN LIGHT CHAIN"/>
    <property type="match status" value="1"/>
</dbReference>
<dbReference type="GO" id="GO:0006826">
    <property type="term" value="P:iron ion transport"/>
    <property type="evidence" value="ECO:0007669"/>
    <property type="project" value="InterPro"/>
</dbReference>
<dbReference type="AlphaFoldDB" id="A0A4U1EGW5"/>
<name>A0A4U1EGW5_MONMO</name>
<dbReference type="EMBL" id="RWIC01001648">
    <property type="protein sequence ID" value="TKC35007.1"/>
    <property type="molecule type" value="Genomic_DNA"/>
</dbReference>
<dbReference type="GO" id="GO:0006879">
    <property type="term" value="P:intracellular iron ion homeostasis"/>
    <property type="evidence" value="ECO:0007669"/>
    <property type="project" value="InterPro"/>
</dbReference>
<protein>
    <recommendedName>
        <fullName evidence="1">Ferritin light chain</fullName>
    </recommendedName>
</protein>
<evidence type="ECO:0000313" key="6">
    <source>
        <dbReference type="EMBL" id="TKC35007.1"/>
    </source>
</evidence>
<organism evidence="6 7">
    <name type="scientific">Monodon monoceros</name>
    <name type="common">Narwhal</name>
    <name type="synonym">Ceratodon monodon</name>
    <dbReference type="NCBI Taxonomy" id="40151"/>
    <lineage>
        <taxon>Eukaryota</taxon>
        <taxon>Metazoa</taxon>
        <taxon>Chordata</taxon>
        <taxon>Craniata</taxon>
        <taxon>Vertebrata</taxon>
        <taxon>Euteleostomi</taxon>
        <taxon>Mammalia</taxon>
        <taxon>Eutheria</taxon>
        <taxon>Laurasiatheria</taxon>
        <taxon>Artiodactyla</taxon>
        <taxon>Whippomorpha</taxon>
        <taxon>Cetacea</taxon>
        <taxon>Odontoceti</taxon>
        <taxon>Monodontidae</taxon>
        <taxon>Monodon</taxon>
    </lineage>
</organism>
<dbReference type="InterPro" id="IPR009078">
    <property type="entry name" value="Ferritin-like_SF"/>
</dbReference>
<dbReference type="PANTHER" id="PTHR11431">
    <property type="entry name" value="FERRITIN"/>
    <property type="match status" value="1"/>
</dbReference>
<dbReference type="SUPFAM" id="SSF47240">
    <property type="entry name" value="Ferritin-like"/>
    <property type="match status" value="1"/>
</dbReference>